<keyword evidence="7 12" id="KW-1133">Transmembrane helix</keyword>
<dbReference type="Gene3D" id="1.10.630.10">
    <property type="entry name" value="Cytochrome P450"/>
    <property type="match status" value="1"/>
</dbReference>
<feature type="transmembrane region" description="Helical" evidence="12">
    <location>
        <begin position="28"/>
        <end position="49"/>
    </location>
</feature>
<keyword evidence="11 12" id="KW-0472">Membrane</keyword>
<evidence type="ECO:0000256" key="7">
    <source>
        <dbReference type="ARBA" id="ARBA00022989"/>
    </source>
</evidence>
<comment type="subcellular location">
    <subcellularLocation>
        <location evidence="2">Membrane</location>
    </subcellularLocation>
</comment>
<dbReference type="InterPro" id="IPR036396">
    <property type="entry name" value="Cyt_P450_sf"/>
</dbReference>
<protein>
    <submittedName>
        <fullName evidence="13">Tryprostatin B 6-hydroxylase</fullName>
    </submittedName>
</protein>
<evidence type="ECO:0000256" key="9">
    <source>
        <dbReference type="ARBA" id="ARBA00023004"/>
    </source>
</evidence>
<evidence type="ECO:0000256" key="4">
    <source>
        <dbReference type="ARBA" id="ARBA00022617"/>
    </source>
</evidence>
<sequence length="486" mass="55170">MHVPYYIQAVVAGIATHLGVFIRGEWHLLAPLVALAHTLAFWALFLACASTSPRKNDAASLLQATCLSISYLVGLFGSMSIYRLFFHRLRKFPGPRIAALTKLWHVYECRDLRNHLKMHELYQRYGSFVRTGPEEITVFHPEIFEAMDGPGNNNTRSAWYDNLKPLISPIFSRTESEHREYLRPWNQALSAKAIKGYVPRILNQIQHLQQAIARYDGGPVPINDVMPWFAFDSMGEFAFNQSFDMLKNGKWHSVLTSQYLSLTIQGLLHPAVWAMRLAIACTFIMPVWHFKDAFAMAQFSDDCMKKRMKTKPEQPDMAYWFIKEFEDSKDTTDLRTRQLLLSGNTITCIIGGSDTVGPSLVALWYFLALYPEHARKIQDELGEVDVRDPAALATLPHLNGVMNESIRLLPPGLSMGSRKTPANGLVIGGTYIPGNVTIVSPRYTISRLESAYEDPLSFIPERWYSRPEMVRDVRAFAPYGTGEIKM</sequence>
<evidence type="ECO:0000256" key="2">
    <source>
        <dbReference type="ARBA" id="ARBA00004370"/>
    </source>
</evidence>
<keyword evidence="5 12" id="KW-0812">Transmembrane</keyword>
<dbReference type="AlphaFoldDB" id="A0A194WC87"/>
<evidence type="ECO:0000256" key="8">
    <source>
        <dbReference type="ARBA" id="ARBA00023002"/>
    </source>
</evidence>
<dbReference type="EMBL" id="CM003108">
    <property type="protein sequence ID" value="KUI73735.1"/>
    <property type="molecule type" value="Genomic_DNA"/>
</dbReference>
<evidence type="ECO:0000256" key="12">
    <source>
        <dbReference type="SAM" id="Phobius"/>
    </source>
</evidence>
<name>A0A194WC87_CYTMA</name>
<dbReference type="GO" id="GO:0005506">
    <property type="term" value="F:iron ion binding"/>
    <property type="evidence" value="ECO:0007669"/>
    <property type="project" value="InterPro"/>
</dbReference>
<accession>A0A194WC87</accession>
<dbReference type="SUPFAM" id="SSF48264">
    <property type="entry name" value="Cytochrome P450"/>
    <property type="match status" value="1"/>
</dbReference>
<comment type="cofactor">
    <cofactor evidence="1">
        <name>heme</name>
        <dbReference type="ChEBI" id="CHEBI:30413"/>
    </cofactor>
</comment>
<evidence type="ECO:0000313" key="13">
    <source>
        <dbReference type="EMBL" id="KUI73735.1"/>
    </source>
</evidence>
<feature type="transmembrane region" description="Helical" evidence="12">
    <location>
        <begin position="61"/>
        <end position="85"/>
    </location>
</feature>
<keyword evidence="10" id="KW-0503">Monooxygenase</keyword>
<dbReference type="PANTHER" id="PTHR24305">
    <property type="entry name" value="CYTOCHROME P450"/>
    <property type="match status" value="1"/>
</dbReference>
<evidence type="ECO:0000256" key="11">
    <source>
        <dbReference type="ARBA" id="ARBA00023136"/>
    </source>
</evidence>
<feature type="transmembrane region" description="Helical" evidence="12">
    <location>
        <begin position="5"/>
        <end position="22"/>
    </location>
</feature>
<comment type="similarity">
    <text evidence="3">Belongs to the cytochrome P450 family.</text>
</comment>
<evidence type="ECO:0000313" key="14">
    <source>
        <dbReference type="Proteomes" id="UP000078559"/>
    </source>
</evidence>
<evidence type="ECO:0000256" key="10">
    <source>
        <dbReference type="ARBA" id="ARBA00023033"/>
    </source>
</evidence>
<keyword evidence="8" id="KW-0560">Oxidoreductase</keyword>
<dbReference type="SMR" id="A0A194WC87"/>
<dbReference type="PANTHER" id="PTHR24305:SF112">
    <property type="entry name" value="L-ORNITHINE-N5-MONOOXYGENASE (EUROFUNG)"/>
    <property type="match status" value="1"/>
</dbReference>
<keyword evidence="9" id="KW-0408">Iron</keyword>
<dbReference type="GO" id="GO:0020037">
    <property type="term" value="F:heme binding"/>
    <property type="evidence" value="ECO:0007669"/>
    <property type="project" value="InterPro"/>
</dbReference>
<dbReference type="GO" id="GO:0016020">
    <property type="term" value="C:membrane"/>
    <property type="evidence" value="ECO:0007669"/>
    <property type="project" value="UniProtKB-SubCell"/>
</dbReference>
<keyword evidence="6" id="KW-0479">Metal-binding</keyword>
<proteinExistence type="inferred from homology"/>
<evidence type="ECO:0000256" key="3">
    <source>
        <dbReference type="ARBA" id="ARBA00010617"/>
    </source>
</evidence>
<dbReference type="Proteomes" id="UP000078559">
    <property type="component" value="Chromosome 11"/>
</dbReference>
<keyword evidence="14" id="KW-1185">Reference proteome</keyword>
<dbReference type="GO" id="GO:0016705">
    <property type="term" value="F:oxidoreductase activity, acting on paired donors, with incorporation or reduction of molecular oxygen"/>
    <property type="evidence" value="ECO:0007669"/>
    <property type="project" value="InterPro"/>
</dbReference>
<evidence type="ECO:0000256" key="5">
    <source>
        <dbReference type="ARBA" id="ARBA00022692"/>
    </source>
</evidence>
<organism evidence="13 14">
    <name type="scientific">Cytospora mali</name>
    <name type="common">Apple Valsa canker fungus</name>
    <name type="synonym">Valsa mali</name>
    <dbReference type="NCBI Taxonomy" id="578113"/>
    <lineage>
        <taxon>Eukaryota</taxon>
        <taxon>Fungi</taxon>
        <taxon>Dikarya</taxon>
        <taxon>Ascomycota</taxon>
        <taxon>Pezizomycotina</taxon>
        <taxon>Sordariomycetes</taxon>
        <taxon>Sordariomycetidae</taxon>
        <taxon>Diaporthales</taxon>
        <taxon>Cytosporaceae</taxon>
        <taxon>Cytospora</taxon>
    </lineage>
</organism>
<evidence type="ECO:0000256" key="6">
    <source>
        <dbReference type="ARBA" id="ARBA00022723"/>
    </source>
</evidence>
<dbReference type="Pfam" id="PF00067">
    <property type="entry name" value="p450"/>
    <property type="match status" value="1"/>
</dbReference>
<dbReference type="OrthoDB" id="6692864at2759"/>
<gene>
    <name evidence="13" type="ORF">VM1G_09634</name>
</gene>
<evidence type="ECO:0000256" key="1">
    <source>
        <dbReference type="ARBA" id="ARBA00001971"/>
    </source>
</evidence>
<dbReference type="GO" id="GO:0004497">
    <property type="term" value="F:monooxygenase activity"/>
    <property type="evidence" value="ECO:0007669"/>
    <property type="project" value="UniProtKB-KW"/>
</dbReference>
<keyword evidence="4" id="KW-0349">Heme</keyword>
<dbReference type="InterPro" id="IPR001128">
    <property type="entry name" value="Cyt_P450"/>
</dbReference>
<dbReference type="InterPro" id="IPR050121">
    <property type="entry name" value="Cytochrome_P450_monoxygenase"/>
</dbReference>
<reference evidence="13" key="1">
    <citation type="submission" date="2014-12" db="EMBL/GenBank/DDBJ databases">
        <title>Genome Sequence of Valsa Canker Pathogens Uncovers a Specific Adaption of Colonization on Woody Bark.</title>
        <authorList>
            <person name="Yin Z."/>
            <person name="Liu H."/>
            <person name="Gao X."/>
            <person name="Li Z."/>
            <person name="Song N."/>
            <person name="Ke X."/>
            <person name="Dai Q."/>
            <person name="Wu Y."/>
            <person name="Sun Y."/>
            <person name="Xu J.-R."/>
            <person name="Kang Z.K."/>
            <person name="Wang L."/>
            <person name="Huang L."/>
        </authorList>
    </citation>
    <scope>NUCLEOTIDE SEQUENCE [LARGE SCALE GENOMIC DNA]</scope>
    <source>
        <strain evidence="13">03-8</strain>
    </source>
</reference>